<proteinExistence type="predicted"/>
<dbReference type="EMBL" id="QZWZ01000002">
    <property type="protein sequence ID" value="RJT42109.1"/>
    <property type="molecule type" value="Genomic_DNA"/>
</dbReference>
<dbReference type="CDD" id="cd00093">
    <property type="entry name" value="HTH_XRE"/>
    <property type="match status" value="1"/>
</dbReference>
<dbReference type="Gene3D" id="1.10.260.40">
    <property type="entry name" value="lambda repressor-like DNA-binding domains"/>
    <property type="match status" value="1"/>
</dbReference>
<evidence type="ECO:0000259" key="1">
    <source>
        <dbReference type="PROSITE" id="PS50943"/>
    </source>
</evidence>
<name>A0A3A5L1U0_9HYPH</name>
<gene>
    <name evidence="2" type="ORF">D3227_04930</name>
</gene>
<dbReference type="PROSITE" id="PS50943">
    <property type="entry name" value="HTH_CROC1"/>
    <property type="match status" value="1"/>
</dbReference>
<dbReference type="InterPro" id="IPR001387">
    <property type="entry name" value="Cro/C1-type_HTH"/>
</dbReference>
<dbReference type="GO" id="GO:0003677">
    <property type="term" value="F:DNA binding"/>
    <property type="evidence" value="ECO:0007669"/>
    <property type="project" value="InterPro"/>
</dbReference>
<dbReference type="SMART" id="SM00530">
    <property type="entry name" value="HTH_XRE"/>
    <property type="match status" value="1"/>
</dbReference>
<dbReference type="SUPFAM" id="SSF47413">
    <property type="entry name" value="lambda repressor-like DNA-binding domains"/>
    <property type="match status" value="1"/>
</dbReference>
<dbReference type="InterPro" id="IPR010982">
    <property type="entry name" value="Lambda_DNA-bd_dom_sf"/>
</dbReference>
<sequence length="208" mass="22425">MERPVIDKDWFIEKLAEGGKSVRGLARHLGVDASAVSRMLSGQRKMKMEEANEIARFLGAPISEVLVHSGVSIDLDQQSTSILLAAIIDERGIMEKLADPKPLPQAVIERAQASITVHGNSRIIGAQIRALTGPLSVMDDAVVLFRHSDSVDPAAIGVLSICRTRDGEQFFGKVERARKTGEAHVICATGEARDVLLEAATPVLVMIP</sequence>
<organism evidence="2 3">
    <name type="scientific">Mesorhizobium waimense</name>
    <dbReference type="NCBI Taxonomy" id="1300307"/>
    <lineage>
        <taxon>Bacteria</taxon>
        <taxon>Pseudomonadati</taxon>
        <taxon>Pseudomonadota</taxon>
        <taxon>Alphaproteobacteria</taxon>
        <taxon>Hyphomicrobiales</taxon>
        <taxon>Phyllobacteriaceae</taxon>
        <taxon>Mesorhizobium</taxon>
    </lineage>
</organism>
<evidence type="ECO:0000313" key="3">
    <source>
        <dbReference type="Proteomes" id="UP000272706"/>
    </source>
</evidence>
<protein>
    <submittedName>
        <fullName evidence="2">XRE family transcriptional regulator</fullName>
    </submittedName>
</protein>
<dbReference type="OrthoDB" id="3480230at2"/>
<evidence type="ECO:0000313" key="2">
    <source>
        <dbReference type="EMBL" id="RJT42109.1"/>
    </source>
</evidence>
<dbReference type="Pfam" id="PF13560">
    <property type="entry name" value="HTH_31"/>
    <property type="match status" value="1"/>
</dbReference>
<keyword evidence="3" id="KW-1185">Reference proteome</keyword>
<accession>A0A3A5L1U0</accession>
<dbReference type="AlphaFoldDB" id="A0A3A5L1U0"/>
<dbReference type="Proteomes" id="UP000272706">
    <property type="component" value="Unassembled WGS sequence"/>
</dbReference>
<reference evidence="2 3" key="1">
    <citation type="submission" date="2018-09" db="EMBL/GenBank/DDBJ databases">
        <title>Mesorhizobium carmichaelinearum sp. nov. isolated from Carmichaelinea spp. root nodules in New Zealand.</title>
        <authorList>
            <person name="De Meyer S.E."/>
        </authorList>
    </citation>
    <scope>NUCLEOTIDE SEQUENCE [LARGE SCALE GENOMIC DNA]</scope>
    <source>
        <strain evidence="2 3">ICMP19557</strain>
    </source>
</reference>
<comment type="caution">
    <text evidence="2">The sequence shown here is derived from an EMBL/GenBank/DDBJ whole genome shotgun (WGS) entry which is preliminary data.</text>
</comment>
<feature type="domain" description="HTH cro/C1-type" evidence="1">
    <location>
        <begin position="19"/>
        <end position="65"/>
    </location>
</feature>